<keyword evidence="5" id="KW-1185">Reference proteome</keyword>
<dbReference type="InterPro" id="IPR052386">
    <property type="entry name" value="GPSM"/>
</dbReference>
<dbReference type="STRING" id="6211.A0A0S4MI57"/>
<protein>
    <submittedName>
        <fullName evidence="4">G-protein-signaling modulator 2</fullName>
    </submittedName>
</protein>
<dbReference type="PANTHER" id="PTHR45954">
    <property type="entry name" value="LD33695P"/>
    <property type="match status" value="1"/>
</dbReference>
<dbReference type="Gene3D" id="1.25.40.10">
    <property type="entry name" value="Tetratricopeptide repeat domain"/>
    <property type="match status" value="1"/>
</dbReference>
<reference evidence="4" key="2">
    <citation type="submission" date="2015-11" db="EMBL/GenBank/DDBJ databases">
        <authorList>
            <person name="Zhang Y."/>
            <person name="Guo Z."/>
        </authorList>
    </citation>
    <scope>NUCLEOTIDE SEQUENCE</scope>
</reference>
<organism evidence="4 5">
    <name type="scientific">Echinococcus multilocularis</name>
    <name type="common">Fox tapeworm</name>
    <dbReference type="NCBI Taxonomy" id="6211"/>
    <lineage>
        <taxon>Eukaryota</taxon>
        <taxon>Metazoa</taxon>
        <taxon>Spiralia</taxon>
        <taxon>Lophotrochozoa</taxon>
        <taxon>Platyhelminthes</taxon>
        <taxon>Cestoda</taxon>
        <taxon>Eucestoda</taxon>
        <taxon>Cyclophyllidea</taxon>
        <taxon>Taeniidae</taxon>
        <taxon>Echinococcus</taxon>
    </lineage>
</organism>
<dbReference type="InterPro" id="IPR011990">
    <property type="entry name" value="TPR-like_helical_dom_sf"/>
</dbReference>
<evidence type="ECO:0000256" key="2">
    <source>
        <dbReference type="ARBA" id="ARBA00022490"/>
    </source>
</evidence>
<dbReference type="GO" id="GO:0001965">
    <property type="term" value="F:G-protein alpha-subunit binding"/>
    <property type="evidence" value="ECO:0007669"/>
    <property type="project" value="TreeGrafter"/>
</dbReference>
<dbReference type="Proteomes" id="UP000017246">
    <property type="component" value="Unassembled WGS sequence"/>
</dbReference>
<sequence>MNVLILILSRLHMRKQLFTATCRQTGDLHGEAKACANLSTCFKMIEKYPEAVLCAKRQLEICRRFNDKAAIARALHNLGNAYHAKGRQFLQFSGTDQLGEFTSEAKQDQEKALACFHVEFAEHGTYLIAKLAWEKERVRTPSQPTDSAALSTLATAAVAAASAAEEQATLWPYLRQLLDLEPGG</sequence>
<dbReference type="OrthoDB" id="6270882at2759"/>
<dbReference type="GO" id="GO:0005938">
    <property type="term" value="C:cell cortex"/>
    <property type="evidence" value="ECO:0007669"/>
    <property type="project" value="TreeGrafter"/>
</dbReference>
<evidence type="ECO:0000313" key="4">
    <source>
        <dbReference type="EMBL" id="CUT98527.1"/>
    </source>
</evidence>
<keyword evidence="3" id="KW-0677">Repeat</keyword>
<evidence type="ECO:0000256" key="3">
    <source>
        <dbReference type="ARBA" id="ARBA00022737"/>
    </source>
</evidence>
<proteinExistence type="predicted"/>
<evidence type="ECO:0000256" key="1">
    <source>
        <dbReference type="ARBA" id="ARBA00004496"/>
    </source>
</evidence>
<dbReference type="EMBL" id="LN902818">
    <property type="protein sequence ID" value="CUT98527.1"/>
    <property type="molecule type" value="Genomic_DNA"/>
</dbReference>
<evidence type="ECO:0000313" key="5">
    <source>
        <dbReference type="Proteomes" id="UP000017246"/>
    </source>
</evidence>
<dbReference type="AlphaFoldDB" id="A0A0S4MI57"/>
<dbReference type="GO" id="GO:0005092">
    <property type="term" value="F:GDP-dissociation inhibitor activity"/>
    <property type="evidence" value="ECO:0007669"/>
    <property type="project" value="TreeGrafter"/>
</dbReference>
<dbReference type="SUPFAM" id="SSF48452">
    <property type="entry name" value="TPR-like"/>
    <property type="match status" value="1"/>
</dbReference>
<name>A0A0S4MI57_ECHMU</name>
<dbReference type="PANTHER" id="PTHR45954:SF1">
    <property type="entry name" value="LD33695P"/>
    <property type="match status" value="1"/>
</dbReference>
<accession>A0A0S4MI57</accession>
<keyword evidence="2" id="KW-0963">Cytoplasm</keyword>
<comment type="subcellular location">
    <subcellularLocation>
        <location evidence="1">Cytoplasm</location>
    </subcellularLocation>
</comment>
<reference evidence="4" key="1">
    <citation type="journal article" date="2013" name="Nature">
        <title>The genomes of four tapeworm species reveal adaptations to parasitism.</title>
        <authorList>
            <person name="Tsai I.J."/>
            <person name="Zarowiecki M."/>
            <person name="Holroyd N."/>
            <person name="Garciarrubio A."/>
            <person name="Sanchez-Flores A."/>
            <person name="Brooks K.L."/>
            <person name="Tracey A."/>
            <person name="Bobes R.J."/>
            <person name="Fragoso G."/>
            <person name="Sciutto E."/>
            <person name="Aslett M."/>
            <person name="Beasley H."/>
            <person name="Bennett H.M."/>
            <person name="Cai J."/>
            <person name="Camicia F."/>
            <person name="Clark R."/>
            <person name="Cucher M."/>
            <person name="De Silva N."/>
            <person name="Day T.A."/>
            <person name="Deplazes P."/>
            <person name="Estrada K."/>
            <person name="Fernandez C."/>
            <person name="Holland P.W."/>
            <person name="Hou J."/>
            <person name="Hu S."/>
            <person name="Huckvale T."/>
            <person name="Hung S.S."/>
            <person name="Kamenetzky L."/>
            <person name="Keane J.A."/>
            <person name="Kiss F."/>
            <person name="Koziol U."/>
            <person name="Lambert O."/>
            <person name="Liu K."/>
            <person name="Luo X."/>
            <person name="Luo Y."/>
            <person name="Macchiaroli N."/>
            <person name="Nichol S."/>
            <person name="Paps J."/>
            <person name="Parkinson J."/>
            <person name="Pouchkina-Stantcheva N."/>
            <person name="Riddiford N."/>
            <person name="Rosenzvit M."/>
            <person name="Salinas G."/>
            <person name="Wasmuth J.D."/>
            <person name="Zamanian M."/>
            <person name="Zheng Y."/>
            <person name="Cai X."/>
            <person name="Soberon X."/>
            <person name="Olson P.D."/>
            <person name="Laclette J.P."/>
            <person name="Brehm K."/>
            <person name="Berriman M."/>
            <person name="Garciarrubio A."/>
            <person name="Bobes R.J."/>
            <person name="Fragoso G."/>
            <person name="Sanchez-Flores A."/>
            <person name="Estrada K."/>
            <person name="Cevallos M.A."/>
            <person name="Morett E."/>
            <person name="Gonzalez V."/>
            <person name="Portillo T."/>
            <person name="Ochoa-Leyva A."/>
            <person name="Jose M.V."/>
            <person name="Sciutto E."/>
            <person name="Landa A."/>
            <person name="Jimenez L."/>
            <person name="Valdes V."/>
            <person name="Carrero J.C."/>
            <person name="Larralde C."/>
            <person name="Morales-Montor J."/>
            <person name="Limon-Lason J."/>
            <person name="Soberon X."/>
            <person name="Laclette J.P."/>
        </authorList>
    </citation>
    <scope>NUCLEOTIDE SEQUENCE [LARGE SCALE GENOMIC DNA]</scope>
</reference>
<dbReference type="GO" id="GO:0000132">
    <property type="term" value="P:establishment of mitotic spindle orientation"/>
    <property type="evidence" value="ECO:0007669"/>
    <property type="project" value="TreeGrafter"/>
</dbReference>